<dbReference type="InterPro" id="IPR050491">
    <property type="entry name" value="AmpC-like"/>
</dbReference>
<dbReference type="PANTHER" id="PTHR46825">
    <property type="entry name" value="D-ALANYL-D-ALANINE-CARBOXYPEPTIDASE/ENDOPEPTIDASE AMPH"/>
    <property type="match status" value="1"/>
</dbReference>
<name>A0ABW0KB00_9BACL</name>
<dbReference type="InterPro" id="IPR012338">
    <property type="entry name" value="Beta-lactam/transpept-like"/>
</dbReference>
<accession>A0ABW0KB00</accession>
<sequence length="349" mass="38352">MYASSTIPEAMSAAVNKQQNVIRLIDAFLLTKNFNGAVLVAKNGEVILTNGYGESNFATHEKNNAETIFRIGSLTKSFTAVAVMQLVEQGKLTLDDQLRHFIPDIPNGDKITIHHLLSHTSGISDAAFFDSAMKDLAGYYSQTKKLETAMRATDNLASEPGTKHNYTNTGYHLLGLIIEQVSHTSWDNYVNEHIIKPTHMPRTGVDINEPILQNRAIGTDANGNTAIFMDMSYASSAGGLYSTVGDLLKFDQALISGKLVNTKSFEMMITPVEDGYGYGWVDGIKMEESSNWKFHNGDIPGFHAFNAFNINENIQVILLTNKEIGPKAFSLDIAKGILNIIAKDLDRGK</sequence>
<evidence type="ECO:0000313" key="2">
    <source>
        <dbReference type="EMBL" id="MFC5449948.1"/>
    </source>
</evidence>
<dbReference type="GO" id="GO:0016787">
    <property type="term" value="F:hydrolase activity"/>
    <property type="evidence" value="ECO:0007669"/>
    <property type="project" value="UniProtKB-KW"/>
</dbReference>
<protein>
    <submittedName>
        <fullName evidence="2">Serine hydrolase domain-containing protein</fullName>
        <ecNumber evidence="2">3.-.-.-</ecNumber>
    </submittedName>
</protein>
<feature type="domain" description="Beta-lactamase-related" evidence="1">
    <location>
        <begin position="33"/>
        <end position="328"/>
    </location>
</feature>
<dbReference type="EMBL" id="JBHSMJ010000022">
    <property type="protein sequence ID" value="MFC5449948.1"/>
    <property type="molecule type" value="Genomic_DNA"/>
</dbReference>
<gene>
    <name evidence="2" type="ORF">ACFPOG_16985</name>
</gene>
<dbReference type="Proteomes" id="UP001596044">
    <property type="component" value="Unassembled WGS sequence"/>
</dbReference>
<proteinExistence type="predicted"/>
<evidence type="ECO:0000259" key="1">
    <source>
        <dbReference type="Pfam" id="PF00144"/>
    </source>
</evidence>
<reference evidence="3" key="1">
    <citation type="journal article" date="2019" name="Int. J. Syst. Evol. Microbiol.">
        <title>The Global Catalogue of Microorganisms (GCM) 10K type strain sequencing project: providing services to taxonomists for standard genome sequencing and annotation.</title>
        <authorList>
            <consortium name="The Broad Institute Genomics Platform"/>
            <consortium name="The Broad Institute Genome Sequencing Center for Infectious Disease"/>
            <person name="Wu L."/>
            <person name="Ma J."/>
        </authorList>
    </citation>
    <scope>NUCLEOTIDE SEQUENCE [LARGE SCALE GENOMIC DNA]</scope>
    <source>
        <strain evidence="3">KACC 11904</strain>
    </source>
</reference>
<dbReference type="Pfam" id="PF00144">
    <property type="entry name" value="Beta-lactamase"/>
    <property type="match status" value="1"/>
</dbReference>
<dbReference type="PANTHER" id="PTHR46825:SF9">
    <property type="entry name" value="BETA-LACTAMASE-RELATED DOMAIN-CONTAINING PROTEIN"/>
    <property type="match status" value="1"/>
</dbReference>
<organism evidence="2 3">
    <name type="scientific">Paenibacillus aestuarii</name>
    <dbReference type="NCBI Taxonomy" id="516965"/>
    <lineage>
        <taxon>Bacteria</taxon>
        <taxon>Bacillati</taxon>
        <taxon>Bacillota</taxon>
        <taxon>Bacilli</taxon>
        <taxon>Bacillales</taxon>
        <taxon>Paenibacillaceae</taxon>
        <taxon>Paenibacillus</taxon>
    </lineage>
</organism>
<dbReference type="RefSeq" id="WP_270884936.1">
    <property type="nucleotide sequence ID" value="NZ_JAQFVF010000080.1"/>
</dbReference>
<comment type="caution">
    <text evidence="2">The sequence shown here is derived from an EMBL/GenBank/DDBJ whole genome shotgun (WGS) entry which is preliminary data.</text>
</comment>
<dbReference type="EC" id="3.-.-.-" evidence="2"/>
<dbReference type="Gene3D" id="3.40.710.10">
    <property type="entry name" value="DD-peptidase/beta-lactamase superfamily"/>
    <property type="match status" value="1"/>
</dbReference>
<dbReference type="SUPFAM" id="SSF56601">
    <property type="entry name" value="beta-lactamase/transpeptidase-like"/>
    <property type="match status" value="1"/>
</dbReference>
<keyword evidence="2" id="KW-0378">Hydrolase</keyword>
<dbReference type="InterPro" id="IPR001466">
    <property type="entry name" value="Beta-lactam-related"/>
</dbReference>
<evidence type="ECO:0000313" key="3">
    <source>
        <dbReference type="Proteomes" id="UP001596044"/>
    </source>
</evidence>
<keyword evidence="3" id="KW-1185">Reference proteome</keyword>